<evidence type="ECO:0008006" key="3">
    <source>
        <dbReference type="Google" id="ProtNLM"/>
    </source>
</evidence>
<keyword evidence="2" id="KW-1185">Reference proteome</keyword>
<reference evidence="1 2" key="1">
    <citation type="submission" date="2023-07" db="EMBL/GenBank/DDBJ databases">
        <title>Genomic Encyclopedia of Type Strains, Phase IV (KMG-IV): sequencing the most valuable type-strain genomes for metagenomic binning, comparative biology and taxonomic classification.</title>
        <authorList>
            <person name="Goeker M."/>
        </authorList>
    </citation>
    <scope>NUCLEOTIDE SEQUENCE [LARGE SCALE GENOMIC DNA]</scope>
    <source>
        <strain evidence="1 2">DSM 40573</strain>
    </source>
</reference>
<comment type="caution">
    <text evidence="1">The sequence shown here is derived from an EMBL/GenBank/DDBJ whole genome shotgun (WGS) entry which is preliminary data.</text>
</comment>
<dbReference type="RefSeq" id="WP_215189402.1">
    <property type="nucleotide sequence ID" value="NZ_JAUSWC010000031.1"/>
</dbReference>
<organism evidence="1 2">
    <name type="scientific">Streptomyces thermodiastaticus</name>
    <dbReference type="NCBI Taxonomy" id="44061"/>
    <lineage>
        <taxon>Bacteria</taxon>
        <taxon>Bacillati</taxon>
        <taxon>Actinomycetota</taxon>
        <taxon>Actinomycetes</taxon>
        <taxon>Kitasatosporales</taxon>
        <taxon>Streptomycetaceae</taxon>
        <taxon>Streptomyces</taxon>
    </lineage>
</organism>
<gene>
    <name evidence="1" type="ORF">QO019_006161</name>
</gene>
<proteinExistence type="predicted"/>
<sequence length="162" mass="17237">MPARPELMRPADDAIAAAMSRALTALALVILALGDGEHTLNLVAERTDDTFVRGQADLSTGTDPVRLTVLNEDAYAALRTLLVFALEGSTVRGAVLVATTAAEPRPRACGWTVRSGWLHPMDTAKLQQAVIPCPGVPAVRREVYDAPVLPQITDTDEEGPRG</sequence>
<protein>
    <recommendedName>
        <fullName evidence="3">Secreted protein</fullName>
    </recommendedName>
</protein>
<dbReference type="Proteomes" id="UP001236795">
    <property type="component" value="Unassembled WGS sequence"/>
</dbReference>
<name>A0ABU0KPQ6_9ACTN</name>
<evidence type="ECO:0000313" key="2">
    <source>
        <dbReference type="Proteomes" id="UP001236795"/>
    </source>
</evidence>
<evidence type="ECO:0000313" key="1">
    <source>
        <dbReference type="EMBL" id="MDQ0491264.1"/>
    </source>
</evidence>
<dbReference type="EMBL" id="JAUSWC010000031">
    <property type="protein sequence ID" value="MDQ0491264.1"/>
    <property type="molecule type" value="Genomic_DNA"/>
</dbReference>
<accession>A0ABU0KPQ6</accession>